<dbReference type="PANTHER" id="PTHR15241:SF304">
    <property type="entry name" value="RRM DOMAIN-CONTAINING PROTEIN"/>
    <property type="match status" value="1"/>
</dbReference>
<gene>
    <name evidence="4" type="ORF">ABEB36_001044</name>
</gene>
<keyword evidence="5" id="KW-1185">Reference proteome</keyword>
<evidence type="ECO:0000256" key="2">
    <source>
        <dbReference type="PROSITE-ProRule" id="PRU00176"/>
    </source>
</evidence>
<evidence type="ECO:0000259" key="3">
    <source>
        <dbReference type="PROSITE" id="PS50102"/>
    </source>
</evidence>
<feature type="domain" description="RRM" evidence="3">
    <location>
        <begin position="9"/>
        <end position="86"/>
    </location>
</feature>
<dbReference type="SMART" id="SM00360">
    <property type="entry name" value="RRM"/>
    <property type="match status" value="1"/>
</dbReference>
<accession>A0ABD1FDA8</accession>
<evidence type="ECO:0000313" key="4">
    <source>
        <dbReference type="EMBL" id="KAL1517257.1"/>
    </source>
</evidence>
<proteinExistence type="predicted"/>
<evidence type="ECO:0000256" key="1">
    <source>
        <dbReference type="ARBA" id="ARBA00022884"/>
    </source>
</evidence>
<keyword evidence="1 2" id="KW-0694">RNA-binding</keyword>
<organism evidence="4 5">
    <name type="scientific">Hypothenemus hampei</name>
    <name type="common">Coffee berry borer</name>
    <dbReference type="NCBI Taxonomy" id="57062"/>
    <lineage>
        <taxon>Eukaryota</taxon>
        <taxon>Metazoa</taxon>
        <taxon>Ecdysozoa</taxon>
        <taxon>Arthropoda</taxon>
        <taxon>Hexapoda</taxon>
        <taxon>Insecta</taxon>
        <taxon>Pterygota</taxon>
        <taxon>Neoptera</taxon>
        <taxon>Endopterygota</taxon>
        <taxon>Coleoptera</taxon>
        <taxon>Polyphaga</taxon>
        <taxon>Cucujiformia</taxon>
        <taxon>Curculionidae</taxon>
        <taxon>Scolytinae</taxon>
        <taxon>Hypothenemus</taxon>
    </lineage>
</organism>
<dbReference type="InterPro" id="IPR035979">
    <property type="entry name" value="RBD_domain_sf"/>
</dbReference>
<name>A0ABD1FDA8_HYPHA</name>
<dbReference type="EMBL" id="JBDJPC010000001">
    <property type="protein sequence ID" value="KAL1517257.1"/>
    <property type="molecule type" value="Genomic_DNA"/>
</dbReference>
<protein>
    <recommendedName>
        <fullName evidence="3">RRM domain-containing protein</fullName>
    </recommendedName>
</protein>
<dbReference type="GO" id="GO:0003723">
    <property type="term" value="F:RNA binding"/>
    <property type="evidence" value="ECO:0007669"/>
    <property type="project" value="UniProtKB-UniRule"/>
</dbReference>
<dbReference type="InterPro" id="IPR012677">
    <property type="entry name" value="Nucleotide-bd_a/b_plait_sf"/>
</dbReference>
<dbReference type="AlphaFoldDB" id="A0ABD1FDA8"/>
<dbReference type="PROSITE" id="PS50102">
    <property type="entry name" value="RRM"/>
    <property type="match status" value="1"/>
</dbReference>
<dbReference type="FunFam" id="3.30.70.330:FF:000494">
    <property type="entry name" value="28 kDa ribonucleoprotein, chloroplastic"/>
    <property type="match status" value="1"/>
</dbReference>
<sequence>MASSTGRLYKLYVSNIPWTVSHSELRQYFSKYGPVNLATVIFDKNTGLSRNFGFVFFGNRQGFEEAQKLIEHKLEGQVLKVAPSTQDQE</sequence>
<dbReference type="Gene3D" id="3.30.70.330">
    <property type="match status" value="1"/>
</dbReference>
<dbReference type="SUPFAM" id="SSF54928">
    <property type="entry name" value="RNA-binding domain, RBD"/>
    <property type="match status" value="1"/>
</dbReference>
<reference evidence="4 5" key="1">
    <citation type="submission" date="2024-05" db="EMBL/GenBank/DDBJ databases">
        <title>Genetic variation in Jamaican populations of the coffee berry borer (Hypothenemus hampei).</title>
        <authorList>
            <person name="Errbii M."/>
            <person name="Myrie A."/>
        </authorList>
    </citation>
    <scope>NUCLEOTIDE SEQUENCE [LARGE SCALE GENOMIC DNA]</scope>
    <source>
        <strain evidence="4">JA-Hopewell-2020-01-JO</strain>
        <tissue evidence="4">Whole body</tissue>
    </source>
</reference>
<dbReference type="PANTHER" id="PTHR15241">
    <property type="entry name" value="TRANSFORMER-2-RELATED"/>
    <property type="match status" value="1"/>
</dbReference>
<evidence type="ECO:0000313" key="5">
    <source>
        <dbReference type="Proteomes" id="UP001566132"/>
    </source>
</evidence>
<comment type="caution">
    <text evidence="4">The sequence shown here is derived from an EMBL/GenBank/DDBJ whole genome shotgun (WGS) entry which is preliminary data.</text>
</comment>
<dbReference type="Proteomes" id="UP001566132">
    <property type="component" value="Unassembled WGS sequence"/>
</dbReference>
<dbReference type="InterPro" id="IPR000504">
    <property type="entry name" value="RRM_dom"/>
</dbReference>
<dbReference type="Pfam" id="PF00076">
    <property type="entry name" value="RRM_1"/>
    <property type="match status" value="1"/>
</dbReference>